<protein>
    <submittedName>
        <fullName evidence="1">Uncharacterized protein</fullName>
    </submittedName>
</protein>
<keyword evidence="2" id="KW-1185">Reference proteome</keyword>
<accession>A0A0C9W2W8</accession>
<evidence type="ECO:0000313" key="1">
    <source>
        <dbReference type="EMBL" id="KIJ60408.1"/>
    </source>
</evidence>
<reference evidence="1 2" key="1">
    <citation type="submission" date="2014-04" db="EMBL/GenBank/DDBJ databases">
        <title>Evolutionary Origins and Diversification of the Mycorrhizal Mutualists.</title>
        <authorList>
            <consortium name="DOE Joint Genome Institute"/>
            <consortium name="Mycorrhizal Genomics Consortium"/>
            <person name="Kohler A."/>
            <person name="Kuo A."/>
            <person name="Nagy L.G."/>
            <person name="Floudas D."/>
            <person name="Copeland A."/>
            <person name="Barry K.W."/>
            <person name="Cichocki N."/>
            <person name="Veneault-Fourrey C."/>
            <person name="LaButti K."/>
            <person name="Lindquist E.A."/>
            <person name="Lipzen A."/>
            <person name="Lundell T."/>
            <person name="Morin E."/>
            <person name="Murat C."/>
            <person name="Riley R."/>
            <person name="Ohm R."/>
            <person name="Sun H."/>
            <person name="Tunlid A."/>
            <person name="Henrissat B."/>
            <person name="Grigoriev I.V."/>
            <person name="Hibbett D.S."/>
            <person name="Martin F."/>
        </authorList>
    </citation>
    <scope>NUCLEOTIDE SEQUENCE [LARGE SCALE GENOMIC DNA]</scope>
    <source>
        <strain evidence="1 2">MD-312</strain>
    </source>
</reference>
<dbReference type="EMBL" id="KN839873">
    <property type="protein sequence ID" value="KIJ60408.1"/>
    <property type="molecule type" value="Genomic_DNA"/>
</dbReference>
<sequence>MGRGLPKADIATRSYLLAAIFSLIKENRAMTNAHRNTQQFLADLQIRLEVTFSLSPEQKANVRIIAGDLLFDCSHITFMSMYFDVESKIQQSQKDLKFTNIYGNPAREKQLVTHIKRQCSSIRNSFRELLRDSVIGDNTCTLSDCVFEAASKYKIGGPTSGLGPAYTAQLAILV</sequence>
<proteinExistence type="predicted"/>
<evidence type="ECO:0000313" key="2">
    <source>
        <dbReference type="Proteomes" id="UP000053820"/>
    </source>
</evidence>
<dbReference type="AlphaFoldDB" id="A0A0C9W2W8"/>
<dbReference type="HOGENOM" id="CLU_1533480_0_0_1"/>
<dbReference type="OrthoDB" id="3269273at2759"/>
<feature type="non-terminal residue" evidence="1">
    <location>
        <position position="174"/>
    </location>
</feature>
<gene>
    <name evidence="1" type="ORF">HYDPIDRAFT_98863</name>
</gene>
<name>A0A0C9W2W8_9AGAM</name>
<dbReference type="Proteomes" id="UP000053820">
    <property type="component" value="Unassembled WGS sequence"/>
</dbReference>
<organism evidence="1 2">
    <name type="scientific">Hydnomerulius pinastri MD-312</name>
    <dbReference type="NCBI Taxonomy" id="994086"/>
    <lineage>
        <taxon>Eukaryota</taxon>
        <taxon>Fungi</taxon>
        <taxon>Dikarya</taxon>
        <taxon>Basidiomycota</taxon>
        <taxon>Agaricomycotina</taxon>
        <taxon>Agaricomycetes</taxon>
        <taxon>Agaricomycetidae</taxon>
        <taxon>Boletales</taxon>
        <taxon>Boletales incertae sedis</taxon>
        <taxon>Leucogyrophana</taxon>
    </lineage>
</organism>